<dbReference type="PANTHER" id="PTHR31225">
    <property type="entry name" value="OS04G0344100 PROTEIN-RELATED"/>
    <property type="match status" value="1"/>
</dbReference>
<dbReference type="SFLD" id="SFLDS00005">
    <property type="entry name" value="Isoprenoid_Synthase_Type_I"/>
    <property type="match status" value="1"/>
</dbReference>
<protein>
    <submittedName>
        <fullName evidence="6">Uncharacterized protein</fullName>
    </submittedName>
</protein>
<feature type="domain" description="Terpene synthase N-terminal" evidence="4">
    <location>
        <begin position="38"/>
        <end position="209"/>
    </location>
</feature>
<dbReference type="Pfam" id="PF03936">
    <property type="entry name" value="Terpene_synth_C"/>
    <property type="match status" value="1"/>
</dbReference>
<dbReference type="InterPro" id="IPR008949">
    <property type="entry name" value="Isoprenoid_synthase_dom_sf"/>
</dbReference>
<evidence type="ECO:0000313" key="6">
    <source>
        <dbReference type="EMBL" id="MQM09791.1"/>
    </source>
</evidence>
<accession>A0A843WX36</accession>
<dbReference type="InterPro" id="IPR034741">
    <property type="entry name" value="Terpene_cyclase-like_1_C"/>
</dbReference>
<dbReference type="InterPro" id="IPR044814">
    <property type="entry name" value="Terpene_cyclase_plant_C1"/>
</dbReference>
<dbReference type="SFLD" id="SFLDG01019">
    <property type="entry name" value="Terpene_Cyclase_Like_1_C_Termi"/>
    <property type="match status" value="1"/>
</dbReference>
<proteinExistence type="predicted"/>
<dbReference type="AlphaFoldDB" id="A0A843WX36"/>
<dbReference type="Proteomes" id="UP000652761">
    <property type="component" value="Unassembled WGS sequence"/>
</dbReference>
<dbReference type="EMBL" id="NMUH01004474">
    <property type="protein sequence ID" value="MQM09791.1"/>
    <property type="molecule type" value="Genomic_DNA"/>
</dbReference>
<dbReference type="GO" id="GO:0016102">
    <property type="term" value="P:diterpenoid biosynthetic process"/>
    <property type="evidence" value="ECO:0007669"/>
    <property type="project" value="InterPro"/>
</dbReference>
<name>A0A843WX36_COLES</name>
<dbReference type="Gene3D" id="1.10.600.10">
    <property type="entry name" value="Farnesyl Diphosphate Synthase"/>
    <property type="match status" value="1"/>
</dbReference>
<dbReference type="InterPro" id="IPR005630">
    <property type="entry name" value="Terpene_synthase_metal-bd"/>
</dbReference>
<feature type="domain" description="Terpene synthase metal-binding" evidence="5">
    <location>
        <begin position="268"/>
        <end position="506"/>
    </location>
</feature>
<dbReference type="SUPFAM" id="SSF48239">
    <property type="entry name" value="Terpenoid cyclases/Protein prenyltransferases"/>
    <property type="match status" value="1"/>
</dbReference>
<dbReference type="InterPro" id="IPR050148">
    <property type="entry name" value="Terpene_synthase-like"/>
</dbReference>
<evidence type="ECO:0000256" key="2">
    <source>
        <dbReference type="ARBA" id="ARBA00022842"/>
    </source>
</evidence>
<dbReference type="FunFam" id="1.10.600.10:FF:000007">
    <property type="entry name" value="Isoprene synthase, chloroplastic"/>
    <property type="match status" value="1"/>
</dbReference>
<organism evidence="6 7">
    <name type="scientific">Colocasia esculenta</name>
    <name type="common">Wild taro</name>
    <name type="synonym">Arum esculentum</name>
    <dbReference type="NCBI Taxonomy" id="4460"/>
    <lineage>
        <taxon>Eukaryota</taxon>
        <taxon>Viridiplantae</taxon>
        <taxon>Streptophyta</taxon>
        <taxon>Embryophyta</taxon>
        <taxon>Tracheophyta</taxon>
        <taxon>Spermatophyta</taxon>
        <taxon>Magnoliopsida</taxon>
        <taxon>Liliopsida</taxon>
        <taxon>Araceae</taxon>
        <taxon>Aroideae</taxon>
        <taxon>Colocasieae</taxon>
        <taxon>Colocasia</taxon>
    </lineage>
</organism>
<evidence type="ECO:0000259" key="4">
    <source>
        <dbReference type="Pfam" id="PF01397"/>
    </source>
</evidence>
<dbReference type="OrthoDB" id="746449at2759"/>
<keyword evidence="3" id="KW-0456">Lyase</keyword>
<evidence type="ECO:0000313" key="7">
    <source>
        <dbReference type="Proteomes" id="UP000652761"/>
    </source>
</evidence>
<dbReference type="CDD" id="cd00684">
    <property type="entry name" value="Terpene_cyclase_plant_C1"/>
    <property type="match status" value="1"/>
</dbReference>
<evidence type="ECO:0000256" key="3">
    <source>
        <dbReference type="ARBA" id="ARBA00023239"/>
    </source>
</evidence>
<sequence>MRNGLLHPAGALAVASQQPSAPPAKTSRRSGNYHRSIWSHSLITESMRSTYSETRFLMRLEELKAEARLLLRRCQTPLALLRTIDSMERLGVAYHFQEEIKRALDHYYESCYSSAGSCEEVALGFRLLRQHGYRVSSELLHCGFKDLTVDPKNISTQEIRSLLELYEASHLAICGESNVREIKDLVSTHLKSLVGYVEGNLAQQVQHSLEMPFHWMMPRLEARRYIDVYPGKQDRDPVLFELAKLDFNIVQAFHQRELRELSRWWTGLGLIESLPFSRDRLVENYLWAVGIAFEPQFSNVRVWLTKLICILTVIDDIYDVYGTFDELELFTNAVESWKPEAIEMLPEYMKPCFLALHSLVNETAREISRIQGWDAIPFIRKEWQRLCKGYFLEAQWFNNCYKFTLTEYLENAWITVGGPIAMVHTYLLRTTPIPHELADCLGSNQCLKLISLSSLIARISDDLGTSKAEMERGDILKTLECFMEDSGESEDNSREHIRGLVSELWMELNEECHKNKELPQDFICMVLNMSKAAQCVFQYGDGIGTSTGITKDRIICLFVEGIE</sequence>
<comment type="caution">
    <text evidence="6">The sequence shown here is derived from an EMBL/GenBank/DDBJ whole genome shotgun (WGS) entry which is preliminary data.</text>
</comment>
<dbReference type="InterPro" id="IPR036965">
    <property type="entry name" value="Terpene_synth_N_sf"/>
</dbReference>
<keyword evidence="7" id="KW-1185">Reference proteome</keyword>
<dbReference type="GO" id="GO:0000287">
    <property type="term" value="F:magnesium ion binding"/>
    <property type="evidence" value="ECO:0007669"/>
    <property type="project" value="InterPro"/>
</dbReference>
<dbReference type="InterPro" id="IPR001906">
    <property type="entry name" value="Terpene_synth_N"/>
</dbReference>
<dbReference type="Gene3D" id="1.50.10.130">
    <property type="entry name" value="Terpene synthase, N-terminal domain"/>
    <property type="match status" value="1"/>
</dbReference>
<keyword evidence="1" id="KW-0479">Metal-binding</keyword>
<dbReference type="GO" id="GO:0010333">
    <property type="term" value="F:terpene synthase activity"/>
    <property type="evidence" value="ECO:0007669"/>
    <property type="project" value="InterPro"/>
</dbReference>
<dbReference type="InterPro" id="IPR008930">
    <property type="entry name" value="Terpenoid_cyclase/PrenylTrfase"/>
</dbReference>
<evidence type="ECO:0000259" key="5">
    <source>
        <dbReference type="Pfam" id="PF03936"/>
    </source>
</evidence>
<keyword evidence="2" id="KW-0460">Magnesium</keyword>
<gene>
    <name evidence="6" type="ORF">Taro_042676</name>
</gene>
<dbReference type="Pfam" id="PF01397">
    <property type="entry name" value="Terpene_synth"/>
    <property type="match status" value="1"/>
</dbReference>
<evidence type="ECO:0000256" key="1">
    <source>
        <dbReference type="ARBA" id="ARBA00022723"/>
    </source>
</evidence>
<dbReference type="SUPFAM" id="SSF48576">
    <property type="entry name" value="Terpenoid synthases"/>
    <property type="match status" value="1"/>
</dbReference>
<reference evidence="6" key="1">
    <citation type="submission" date="2017-07" db="EMBL/GenBank/DDBJ databases">
        <title>Taro Niue Genome Assembly and Annotation.</title>
        <authorList>
            <person name="Atibalentja N."/>
            <person name="Keating K."/>
            <person name="Fields C.J."/>
        </authorList>
    </citation>
    <scope>NUCLEOTIDE SEQUENCE</scope>
    <source>
        <strain evidence="6">Niue_2</strain>
        <tissue evidence="6">Leaf</tissue>
    </source>
</reference>
<dbReference type="PANTHER" id="PTHR31225:SF98">
    <property type="entry name" value="TERPENE SYNTHASE 9-RELATED"/>
    <property type="match status" value="1"/>
</dbReference>